<name>A0ABX0GNU2_9GAMM</name>
<proteinExistence type="predicted"/>
<gene>
    <name evidence="2" type="ORF">C5471_23970</name>
</gene>
<dbReference type="Proteomes" id="UP000697802">
    <property type="component" value="Unassembled WGS sequence"/>
</dbReference>
<sequence length="60" mass="6708">NRDVPLEELLRQLAVEVEQGHTVSPALIKKTDDRFNALLSRYSALQQDAGLTARPEKAHP</sequence>
<feature type="non-terminal residue" evidence="2">
    <location>
        <position position="1"/>
    </location>
</feature>
<evidence type="ECO:0000313" key="2">
    <source>
        <dbReference type="EMBL" id="NHB90554.1"/>
    </source>
</evidence>
<dbReference type="RefSeq" id="WP_278250200.1">
    <property type="nucleotide sequence ID" value="NZ_CAWPIF010000227.1"/>
</dbReference>
<evidence type="ECO:0000259" key="1">
    <source>
        <dbReference type="Pfam" id="PF12486"/>
    </source>
</evidence>
<comment type="caution">
    <text evidence="2">The sequence shown here is derived from an EMBL/GenBank/DDBJ whole genome shotgun (WGS) entry which is preliminary data.</text>
</comment>
<evidence type="ECO:0000313" key="3">
    <source>
        <dbReference type="Proteomes" id="UP000697802"/>
    </source>
</evidence>
<dbReference type="InterPro" id="IPR021069">
    <property type="entry name" value="ImpA_C"/>
</dbReference>
<keyword evidence="3" id="KW-1185">Reference proteome</keyword>
<dbReference type="EMBL" id="PUJU01000227">
    <property type="protein sequence ID" value="NHB90554.1"/>
    <property type="molecule type" value="Genomic_DNA"/>
</dbReference>
<reference evidence="2 3" key="1">
    <citation type="submission" date="2018-02" db="EMBL/GenBank/DDBJ databases">
        <authorList>
            <person name="Machado R.A."/>
        </authorList>
    </citation>
    <scope>NUCLEOTIDE SEQUENCE [LARGE SCALE GENOMIC DNA]</scope>
    <source>
        <strain evidence="2 3">T327</strain>
    </source>
</reference>
<protein>
    <recommendedName>
        <fullName evidence="1">ImpA C-terminal domain-containing protein</fullName>
    </recommendedName>
</protein>
<organism evidence="2 3">
    <name type="scientific">Photorhabdus tasmaniensis</name>
    <dbReference type="NCBI Taxonomy" id="1004159"/>
    <lineage>
        <taxon>Bacteria</taxon>
        <taxon>Pseudomonadati</taxon>
        <taxon>Pseudomonadota</taxon>
        <taxon>Gammaproteobacteria</taxon>
        <taxon>Enterobacterales</taxon>
        <taxon>Morganellaceae</taxon>
        <taxon>Photorhabdus</taxon>
    </lineage>
</organism>
<accession>A0ABX0GNU2</accession>
<dbReference type="Pfam" id="PF12486">
    <property type="entry name" value="VasL"/>
    <property type="match status" value="1"/>
</dbReference>
<feature type="domain" description="ImpA C-terminal" evidence="1">
    <location>
        <begin position="2"/>
        <end position="46"/>
    </location>
</feature>